<proteinExistence type="predicted"/>
<dbReference type="GO" id="GO:0005634">
    <property type="term" value="C:nucleus"/>
    <property type="evidence" value="ECO:0007669"/>
    <property type="project" value="UniProtKB-SubCell"/>
</dbReference>
<dbReference type="InterPro" id="IPR050370">
    <property type="entry name" value="HES_HEY"/>
</dbReference>
<name>A0A0M3KF17_ANISI</name>
<feature type="domain" description="BHLH" evidence="5">
    <location>
        <begin position="91"/>
        <end position="145"/>
    </location>
</feature>
<dbReference type="WBParaSite" id="ASIM_0001957601-mRNA-1">
    <property type="protein sequence ID" value="ASIM_0001957601-mRNA-1"/>
    <property type="gene ID" value="ASIM_0001957601"/>
</dbReference>
<keyword evidence="2" id="KW-0805">Transcription regulation</keyword>
<evidence type="ECO:0000256" key="3">
    <source>
        <dbReference type="ARBA" id="ARBA00023163"/>
    </source>
</evidence>
<sequence length="189" mass="21936">MGHAWHAHFEKIVFGVFYSVLEISEILIELSETETIRYQPAANQQVFVVGRLGAKERECMRIMERIWLKPRQVCVTPSTSSMSSEVEDIKQFQGNKPEMERRRRARMNQAFEQLKKFHLMHSPNQTSKLEKTDVLELTVEYLKNLHENVNNSPPQTAHCQCLLPPTLSQHCACINRDIYNVHESISSIV</sequence>
<dbReference type="Proteomes" id="UP000267096">
    <property type="component" value="Unassembled WGS sequence"/>
</dbReference>
<keyword evidence="4" id="KW-0539">Nucleus</keyword>
<dbReference type="OrthoDB" id="6085656at2759"/>
<dbReference type="SMART" id="SM00353">
    <property type="entry name" value="HLH"/>
    <property type="match status" value="1"/>
</dbReference>
<dbReference type="AlphaFoldDB" id="A0A0M3KF17"/>
<organism evidence="8">
    <name type="scientific">Anisakis simplex</name>
    <name type="common">Herring worm</name>
    <dbReference type="NCBI Taxonomy" id="6269"/>
    <lineage>
        <taxon>Eukaryota</taxon>
        <taxon>Metazoa</taxon>
        <taxon>Ecdysozoa</taxon>
        <taxon>Nematoda</taxon>
        <taxon>Chromadorea</taxon>
        <taxon>Rhabditida</taxon>
        <taxon>Spirurina</taxon>
        <taxon>Ascaridomorpha</taxon>
        <taxon>Ascaridoidea</taxon>
        <taxon>Anisakidae</taxon>
        <taxon>Anisakis</taxon>
        <taxon>Anisakis simplex complex</taxon>
    </lineage>
</organism>
<reference evidence="8" key="1">
    <citation type="submission" date="2017-02" db="UniProtKB">
        <authorList>
            <consortium name="WormBaseParasite"/>
        </authorList>
    </citation>
    <scope>IDENTIFICATION</scope>
</reference>
<dbReference type="InterPro" id="IPR036638">
    <property type="entry name" value="HLH_DNA-bd_sf"/>
</dbReference>
<evidence type="ECO:0000256" key="2">
    <source>
        <dbReference type="ARBA" id="ARBA00023015"/>
    </source>
</evidence>
<dbReference type="EMBL" id="UYRR01036374">
    <property type="protein sequence ID" value="VDK66870.1"/>
    <property type="molecule type" value="Genomic_DNA"/>
</dbReference>
<dbReference type="GO" id="GO:0046983">
    <property type="term" value="F:protein dimerization activity"/>
    <property type="evidence" value="ECO:0007669"/>
    <property type="project" value="InterPro"/>
</dbReference>
<evidence type="ECO:0000313" key="8">
    <source>
        <dbReference type="WBParaSite" id="ASIM_0001957601-mRNA-1"/>
    </source>
</evidence>
<keyword evidence="3" id="KW-0804">Transcription</keyword>
<gene>
    <name evidence="6" type="ORF">ASIM_LOCUS18966</name>
</gene>
<accession>A0A0M3KF17</accession>
<evidence type="ECO:0000259" key="5">
    <source>
        <dbReference type="PROSITE" id="PS50888"/>
    </source>
</evidence>
<protein>
    <submittedName>
        <fullName evidence="8">BHLH domain-containing protein</fullName>
    </submittedName>
</protein>
<comment type="subcellular location">
    <subcellularLocation>
        <location evidence="1">Nucleus</location>
    </subcellularLocation>
</comment>
<dbReference type="PANTHER" id="PTHR10985">
    <property type="entry name" value="BASIC HELIX-LOOP-HELIX TRANSCRIPTION FACTOR, HES-RELATED"/>
    <property type="match status" value="1"/>
</dbReference>
<keyword evidence="7" id="KW-1185">Reference proteome</keyword>
<evidence type="ECO:0000256" key="1">
    <source>
        <dbReference type="ARBA" id="ARBA00004123"/>
    </source>
</evidence>
<dbReference type="SUPFAM" id="SSF47459">
    <property type="entry name" value="HLH, helix-loop-helix DNA-binding domain"/>
    <property type="match status" value="1"/>
</dbReference>
<evidence type="ECO:0000256" key="4">
    <source>
        <dbReference type="ARBA" id="ARBA00023242"/>
    </source>
</evidence>
<dbReference type="InterPro" id="IPR011598">
    <property type="entry name" value="bHLH_dom"/>
</dbReference>
<dbReference type="Gene3D" id="4.10.280.10">
    <property type="entry name" value="Helix-loop-helix DNA-binding domain"/>
    <property type="match status" value="1"/>
</dbReference>
<dbReference type="Pfam" id="PF00010">
    <property type="entry name" value="HLH"/>
    <property type="match status" value="1"/>
</dbReference>
<evidence type="ECO:0000313" key="6">
    <source>
        <dbReference type="EMBL" id="VDK66870.1"/>
    </source>
</evidence>
<dbReference type="PROSITE" id="PS50888">
    <property type="entry name" value="BHLH"/>
    <property type="match status" value="1"/>
</dbReference>
<evidence type="ECO:0000313" key="7">
    <source>
        <dbReference type="Proteomes" id="UP000267096"/>
    </source>
</evidence>
<reference evidence="6 7" key="2">
    <citation type="submission" date="2018-11" db="EMBL/GenBank/DDBJ databases">
        <authorList>
            <consortium name="Pathogen Informatics"/>
        </authorList>
    </citation>
    <scope>NUCLEOTIDE SEQUENCE [LARGE SCALE GENOMIC DNA]</scope>
</reference>